<dbReference type="Proteomes" id="UP001604336">
    <property type="component" value="Unassembled WGS sequence"/>
</dbReference>
<protein>
    <submittedName>
        <fullName evidence="1">Uncharacterized protein</fullName>
    </submittedName>
</protein>
<proteinExistence type="predicted"/>
<sequence length="152" mass="17348">MVAMEEKILRNLEKFEKRAIEKDHNKKKAVVAVQSLLDKATSASKKKDGEINQIYKEVDQLRKKLETAGDEAIAGYKMFAEYHSSLHMYGTKSLKAAINMTKEWLVDNHSEINSDEFDRYLKKCWTAKITAQKAKVTDHGRVGSQPDDSLDN</sequence>
<evidence type="ECO:0000313" key="2">
    <source>
        <dbReference type="Proteomes" id="UP001604336"/>
    </source>
</evidence>
<gene>
    <name evidence="1" type="ORF">Adt_26245</name>
</gene>
<keyword evidence="2" id="KW-1185">Reference proteome</keyword>
<dbReference type="EMBL" id="JBFOLK010000008">
    <property type="protein sequence ID" value="KAL2490617.1"/>
    <property type="molecule type" value="Genomic_DNA"/>
</dbReference>
<organism evidence="1 2">
    <name type="scientific">Abeliophyllum distichum</name>
    <dbReference type="NCBI Taxonomy" id="126358"/>
    <lineage>
        <taxon>Eukaryota</taxon>
        <taxon>Viridiplantae</taxon>
        <taxon>Streptophyta</taxon>
        <taxon>Embryophyta</taxon>
        <taxon>Tracheophyta</taxon>
        <taxon>Spermatophyta</taxon>
        <taxon>Magnoliopsida</taxon>
        <taxon>eudicotyledons</taxon>
        <taxon>Gunneridae</taxon>
        <taxon>Pentapetalae</taxon>
        <taxon>asterids</taxon>
        <taxon>lamiids</taxon>
        <taxon>Lamiales</taxon>
        <taxon>Oleaceae</taxon>
        <taxon>Forsythieae</taxon>
        <taxon>Abeliophyllum</taxon>
    </lineage>
</organism>
<reference evidence="2" key="1">
    <citation type="submission" date="2024-07" db="EMBL/GenBank/DDBJ databases">
        <title>Two chromosome-level genome assemblies of Korean endemic species Abeliophyllum distichum and Forsythia ovata (Oleaceae).</title>
        <authorList>
            <person name="Jang H."/>
        </authorList>
    </citation>
    <scope>NUCLEOTIDE SEQUENCE [LARGE SCALE GENOMIC DNA]</scope>
</reference>
<accession>A0ABD1RQC6</accession>
<comment type="caution">
    <text evidence="1">The sequence shown here is derived from an EMBL/GenBank/DDBJ whole genome shotgun (WGS) entry which is preliminary data.</text>
</comment>
<dbReference type="AlphaFoldDB" id="A0ABD1RQC6"/>
<name>A0ABD1RQC6_9LAMI</name>
<evidence type="ECO:0000313" key="1">
    <source>
        <dbReference type="EMBL" id="KAL2490617.1"/>
    </source>
</evidence>